<evidence type="ECO:0000256" key="1">
    <source>
        <dbReference type="SAM" id="MobiDB-lite"/>
    </source>
</evidence>
<feature type="compositionally biased region" description="Polar residues" evidence="1">
    <location>
        <begin position="55"/>
        <end position="71"/>
    </location>
</feature>
<reference evidence="2" key="2">
    <citation type="submission" date="2020-11" db="EMBL/GenBank/DDBJ databases">
        <authorList>
            <person name="McCartney M.A."/>
            <person name="Auch B."/>
            <person name="Kono T."/>
            <person name="Mallez S."/>
            <person name="Becker A."/>
            <person name="Gohl D.M."/>
            <person name="Silverstein K.A.T."/>
            <person name="Koren S."/>
            <person name="Bechman K.B."/>
            <person name="Herman A."/>
            <person name="Abrahante J.E."/>
            <person name="Garbe J."/>
        </authorList>
    </citation>
    <scope>NUCLEOTIDE SEQUENCE</scope>
    <source>
        <strain evidence="2">Duluth1</strain>
        <tissue evidence="2">Whole animal</tissue>
    </source>
</reference>
<feature type="region of interest" description="Disordered" evidence="1">
    <location>
        <begin position="1"/>
        <end position="71"/>
    </location>
</feature>
<accession>A0A9D4BDV8</accession>
<evidence type="ECO:0000313" key="3">
    <source>
        <dbReference type="Proteomes" id="UP000828390"/>
    </source>
</evidence>
<dbReference type="AlphaFoldDB" id="A0A9D4BDV8"/>
<protein>
    <submittedName>
        <fullName evidence="2">Uncharacterized protein</fullName>
    </submittedName>
</protein>
<gene>
    <name evidence="2" type="ORF">DPMN_074226</name>
</gene>
<keyword evidence="3" id="KW-1185">Reference proteome</keyword>
<dbReference type="Proteomes" id="UP000828390">
    <property type="component" value="Unassembled WGS sequence"/>
</dbReference>
<name>A0A9D4BDV8_DREPO</name>
<feature type="compositionally biased region" description="Basic and acidic residues" evidence="1">
    <location>
        <begin position="1"/>
        <end position="11"/>
    </location>
</feature>
<organism evidence="2 3">
    <name type="scientific">Dreissena polymorpha</name>
    <name type="common">Zebra mussel</name>
    <name type="synonym">Mytilus polymorpha</name>
    <dbReference type="NCBI Taxonomy" id="45954"/>
    <lineage>
        <taxon>Eukaryota</taxon>
        <taxon>Metazoa</taxon>
        <taxon>Spiralia</taxon>
        <taxon>Lophotrochozoa</taxon>
        <taxon>Mollusca</taxon>
        <taxon>Bivalvia</taxon>
        <taxon>Autobranchia</taxon>
        <taxon>Heteroconchia</taxon>
        <taxon>Euheterodonta</taxon>
        <taxon>Imparidentia</taxon>
        <taxon>Neoheterodontei</taxon>
        <taxon>Myida</taxon>
        <taxon>Dreissenoidea</taxon>
        <taxon>Dreissenidae</taxon>
        <taxon>Dreissena</taxon>
    </lineage>
</organism>
<feature type="compositionally biased region" description="Polar residues" evidence="1">
    <location>
        <begin position="16"/>
        <end position="33"/>
    </location>
</feature>
<dbReference type="EMBL" id="JAIWYP010000015">
    <property type="protein sequence ID" value="KAH3699270.1"/>
    <property type="molecule type" value="Genomic_DNA"/>
</dbReference>
<reference evidence="2" key="1">
    <citation type="journal article" date="2019" name="bioRxiv">
        <title>The Genome of the Zebra Mussel, Dreissena polymorpha: A Resource for Invasive Species Research.</title>
        <authorList>
            <person name="McCartney M.A."/>
            <person name="Auch B."/>
            <person name="Kono T."/>
            <person name="Mallez S."/>
            <person name="Zhang Y."/>
            <person name="Obille A."/>
            <person name="Becker A."/>
            <person name="Abrahante J.E."/>
            <person name="Garbe J."/>
            <person name="Badalamenti J.P."/>
            <person name="Herman A."/>
            <person name="Mangelson H."/>
            <person name="Liachko I."/>
            <person name="Sullivan S."/>
            <person name="Sone E.D."/>
            <person name="Koren S."/>
            <person name="Silverstein K.A.T."/>
            <person name="Beckman K.B."/>
            <person name="Gohl D.M."/>
        </authorList>
    </citation>
    <scope>NUCLEOTIDE SEQUENCE</scope>
    <source>
        <strain evidence="2">Duluth1</strain>
        <tissue evidence="2">Whole animal</tissue>
    </source>
</reference>
<proteinExistence type="predicted"/>
<evidence type="ECO:0000313" key="2">
    <source>
        <dbReference type="EMBL" id="KAH3699270.1"/>
    </source>
</evidence>
<sequence length="120" mass="13798">MPDEGKADAGRRRQVSGVSAEQNPVNQEAYQDNQSDRRYGKSFQHSYALSKRWHQTVSKNKAGPRQQNSMGINKQKIQGMGPRHTHNKNFHTGSFRKYSVCPVIQELDQISRKSYQTVYT</sequence>
<comment type="caution">
    <text evidence="2">The sequence shown here is derived from an EMBL/GenBank/DDBJ whole genome shotgun (WGS) entry which is preliminary data.</text>
</comment>